<evidence type="ECO:0000313" key="2">
    <source>
        <dbReference type="Proteomes" id="UP000001485"/>
    </source>
</evidence>
<accession>C5BH48</accession>
<gene>
    <name evidence="1" type="ordered locus">NT01EI_0496</name>
</gene>
<reference evidence="1 2" key="2">
    <citation type="journal article" date="2012" name="J. Bacteriol.">
        <title>Genome Sequence of Edwardsiella ictaluri 93-146, a Strain Associated with a Natural Channel Catfish Outbreak of Enteric Septicemia of Catfish.</title>
        <authorList>
            <person name="Williams M.L."/>
            <person name="Gillaspy A.F."/>
            <person name="Dyer D.W."/>
            <person name="Thune R.L."/>
            <person name="Waldbieser G.C."/>
            <person name="Schuster S.C."/>
            <person name="Gipson J."/>
            <person name="Zaitshik J."/>
            <person name="Landry C."/>
            <person name="Banes M.M."/>
            <person name="Lawrence M.L."/>
        </authorList>
    </citation>
    <scope>NUCLEOTIDE SEQUENCE [LARGE SCALE GENOMIC DNA]</scope>
    <source>
        <strain evidence="1 2">93-146</strain>
    </source>
</reference>
<dbReference type="Proteomes" id="UP000001485">
    <property type="component" value="Chromosome"/>
</dbReference>
<organism evidence="1 2">
    <name type="scientific">Edwardsiella ictaluri (strain 93-146)</name>
    <dbReference type="NCBI Taxonomy" id="634503"/>
    <lineage>
        <taxon>Bacteria</taxon>
        <taxon>Pseudomonadati</taxon>
        <taxon>Pseudomonadota</taxon>
        <taxon>Gammaproteobacteria</taxon>
        <taxon>Enterobacterales</taxon>
        <taxon>Hafniaceae</taxon>
        <taxon>Edwardsiella</taxon>
    </lineage>
</organism>
<protein>
    <submittedName>
        <fullName evidence="1">Uncharacterized protein</fullName>
    </submittedName>
</protein>
<proteinExistence type="predicted"/>
<name>C5BH48_EDWI9</name>
<dbReference type="EMBL" id="CP001600">
    <property type="protein sequence ID" value="ACR67731.1"/>
    <property type="molecule type" value="Genomic_DNA"/>
</dbReference>
<evidence type="ECO:0000313" key="1">
    <source>
        <dbReference type="EMBL" id="ACR67731.1"/>
    </source>
</evidence>
<dbReference type="AlphaFoldDB" id="C5BH48"/>
<sequence>MPGVISIGLGEVARYDSSATDIGLCDRLSPTVFNSFVELKVEHHHR</sequence>
<dbReference type="HOGENOM" id="CLU_3183105_0_0_6"/>
<dbReference type="KEGG" id="eic:NT01EI_0496"/>
<reference evidence="2" key="1">
    <citation type="submission" date="2009-03" db="EMBL/GenBank/DDBJ databases">
        <title>Complete genome sequence of Edwardsiella ictaluri 93-146.</title>
        <authorList>
            <person name="Williams M.L."/>
            <person name="Gillaspy A.F."/>
            <person name="Dyer D.W."/>
            <person name="Thune R.L."/>
            <person name="Waldbieser G.C."/>
            <person name="Schuster S.C."/>
            <person name="Gipson J."/>
            <person name="Zaitshik J."/>
            <person name="Landry C."/>
            <person name="Lawrence M.L."/>
        </authorList>
    </citation>
    <scope>NUCLEOTIDE SEQUENCE [LARGE SCALE GENOMIC DNA]</scope>
    <source>
        <strain evidence="2">93-146</strain>
    </source>
</reference>